<evidence type="ECO:0000313" key="1">
    <source>
        <dbReference type="EMBL" id="KAH6941293.1"/>
    </source>
</evidence>
<comment type="caution">
    <text evidence="1">The sequence shown here is derived from an EMBL/GenBank/DDBJ whole genome shotgun (WGS) entry which is preliminary data.</text>
</comment>
<keyword evidence="2" id="KW-1185">Reference proteome</keyword>
<dbReference type="Proteomes" id="UP000821845">
    <property type="component" value="Chromosome 11"/>
</dbReference>
<evidence type="ECO:0000313" key="2">
    <source>
        <dbReference type="Proteomes" id="UP000821845"/>
    </source>
</evidence>
<gene>
    <name evidence="1" type="ORF">HPB50_015863</name>
</gene>
<accession>A0ACB7T2F3</accession>
<sequence>MAGEACRLPGEEIRHPTGFSLVQSPILLSPEPESFLHNLAPIEATSPRHMKAQPRQSLGLPLEAVSPQGPRVGYSFDSTEVQSPVLLSSEPESFPHNLAPNEATSPRHMKAQPRQNLVSPLEVASPQGPRVGYSFDSTELLWTLCSIVFMTVFVPMVVFLMPHTRAGRPPQTFSAIAGVATVPNVTTSPLTMSQGVNVDWNYAGDPCNQATSTSVLFD</sequence>
<dbReference type="EMBL" id="CM023491">
    <property type="protein sequence ID" value="KAH6941293.1"/>
    <property type="molecule type" value="Genomic_DNA"/>
</dbReference>
<organism evidence="1 2">
    <name type="scientific">Hyalomma asiaticum</name>
    <name type="common">Tick</name>
    <dbReference type="NCBI Taxonomy" id="266040"/>
    <lineage>
        <taxon>Eukaryota</taxon>
        <taxon>Metazoa</taxon>
        <taxon>Ecdysozoa</taxon>
        <taxon>Arthropoda</taxon>
        <taxon>Chelicerata</taxon>
        <taxon>Arachnida</taxon>
        <taxon>Acari</taxon>
        <taxon>Parasitiformes</taxon>
        <taxon>Ixodida</taxon>
        <taxon>Ixodoidea</taxon>
        <taxon>Ixodidae</taxon>
        <taxon>Hyalomminae</taxon>
        <taxon>Hyalomma</taxon>
    </lineage>
</organism>
<protein>
    <submittedName>
        <fullName evidence="1">Uncharacterized protein</fullName>
    </submittedName>
</protein>
<proteinExistence type="predicted"/>
<reference evidence="1" key="1">
    <citation type="submission" date="2020-05" db="EMBL/GenBank/DDBJ databases">
        <title>Large-scale comparative analyses of tick genomes elucidate their genetic diversity and vector capacities.</title>
        <authorList>
            <person name="Jia N."/>
            <person name="Wang J."/>
            <person name="Shi W."/>
            <person name="Du L."/>
            <person name="Sun Y."/>
            <person name="Zhan W."/>
            <person name="Jiang J."/>
            <person name="Wang Q."/>
            <person name="Zhang B."/>
            <person name="Ji P."/>
            <person name="Sakyi L.B."/>
            <person name="Cui X."/>
            <person name="Yuan T."/>
            <person name="Jiang B."/>
            <person name="Yang W."/>
            <person name="Lam T.T.-Y."/>
            <person name="Chang Q."/>
            <person name="Ding S."/>
            <person name="Wang X."/>
            <person name="Zhu J."/>
            <person name="Ruan X."/>
            <person name="Zhao L."/>
            <person name="Wei J."/>
            <person name="Que T."/>
            <person name="Du C."/>
            <person name="Cheng J."/>
            <person name="Dai P."/>
            <person name="Han X."/>
            <person name="Huang E."/>
            <person name="Gao Y."/>
            <person name="Liu J."/>
            <person name="Shao H."/>
            <person name="Ye R."/>
            <person name="Li L."/>
            <person name="Wei W."/>
            <person name="Wang X."/>
            <person name="Wang C."/>
            <person name="Yang T."/>
            <person name="Huo Q."/>
            <person name="Li W."/>
            <person name="Guo W."/>
            <person name="Chen H."/>
            <person name="Zhou L."/>
            <person name="Ni X."/>
            <person name="Tian J."/>
            <person name="Zhou Y."/>
            <person name="Sheng Y."/>
            <person name="Liu T."/>
            <person name="Pan Y."/>
            <person name="Xia L."/>
            <person name="Li J."/>
            <person name="Zhao F."/>
            <person name="Cao W."/>
        </authorList>
    </citation>
    <scope>NUCLEOTIDE SEQUENCE</scope>
    <source>
        <strain evidence="1">Hyas-2018</strain>
    </source>
</reference>
<name>A0ACB7T2F3_HYAAI</name>